<dbReference type="Proteomes" id="UP000009168">
    <property type="component" value="Unassembled WGS sequence"/>
</dbReference>
<organism evidence="1 2">
    <name type="scientific">Tetrahymena thermophila (strain SB210)</name>
    <dbReference type="NCBI Taxonomy" id="312017"/>
    <lineage>
        <taxon>Eukaryota</taxon>
        <taxon>Sar</taxon>
        <taxon>Alveolata</taxon>
        <taxon>Ciliophora</taxon>
        <taxon>Intramacronucleata</taxon>
        <taxon>Oligohymenophorea</taxon>
        <taxon>Hymenostomatida</taxon>
        <taxon>Tetrahymenina</taxon>
        <taxon>Tetrahymenidae</taxon>
        <taxon>Tetrahymena</taxon>
    </lineage>
</organism>
<accession>W7XLH9</accession>
<dbReference type="InParanoid" id="W7XLH9"/>
<gene>
    <name evidence="1" type="ORF">TTHERM_000009876</name>
</gene>
<dbReference type="AlphaFoldDB" id="W7XLH9"/>
<reference evidence="2" key="1">
    <citation type="journal article" date="2006" name="PLoS Biol.">
        <title>Macronuclear genome sequence of the ciliate Tetrahymena thermophila, a model eukaryote.</title>
        <authorList>
            <person name="Eisen J.A."/>
            <person name="Coyne R.S."/>
            <person name="Wu M."/>
            <person name="Wu D."/>
            <person name="Thiagarajan M."/>
            <person name="Wortman J.R."/>
            <person name="Badger J.H."/>
            <person name="Ren Q."/>
            <person name="Amedeo P."/>
            <person name="Jones K.M."/>
            <person name="Tallon L.J."/>
            <person name="Delcher A.L."/>
            <person name="Salzberg S.L."/>
            <person name="Silva J.C."/>
            <person name="Haas B.J."/>
            <person name="Majoros W.H."/>
            <person name="Farzad M."/>
            <person name="Carlton J.M."/>
            <person name="Smith R.K. Jr."/>
            <person name="Garg J."/>
            <person name="Pearlman R.E."/>
            <person name="Karrer K.M."/>
            <person name="Sun L."/>
            <person name="Manning G."/>
            <person name="Elde N.C."/>
            <person name="Turkewitz A.P."/>
            <person name="Asai D.J."/>
            <person name="Wilkes D.E."/>
            <person name="Wang Y."/>
            <person name="Cai H."/>
            <person name="Collins K."/>
            <person name="Stewart B.A."/>
            <person name="Lee S.R."/>
            <person name="Wilamowska K."/>
            <person name="Weinberg Z."/>
            <person name="Ruzzo W.L."/>
            <person name="Wloga D."/>
            <person name="Gaertig J."/>
            <person name="Frankel J."/>
            <person name="Tsao C.-C."/>
            <person name="Gorovsky M.A."/>
            <person name="Keeling P.J."/>
            <person name="Waller R.F."/>
            <person name="Patron N.J."/>
            <person name="Cherry J.M."/>
            <person name="Stover N.A."/>
            <person name="Krieger C.J."/>
            <person name="del Toro C."/>
            <person name="Ryder H.F."/>
            <person name="Williamson S.C."/>
            <person name="Barbeau R.A."/>
            <person name="Hamilton E.P."/>
            <person name="Orias E."/>
        </authorList>
    </citation>
    <scope>NUCLEOTIDE SEQUENCE [LARGE SCALE GENOMIC DNA]</scope>
    <source>
        <strain evidence="2">SB210</strain>
    </source>
</reference>
<keyword evidence="2" id="KW-1185">Reference proteome</keyword>
<proteinExistence type="predicted"/>
<protein>
    <submittedName>
        <fullName evidence="1">Uncharacterized protein</fullName>
    </submittedName>
</protein>
<name>W7XLH9_TETTS</name>
<dbReference type="RefSeq" id="XP_012651103.1">
    <property type="nucleotide sequence ID" value="XM_012795649.1"/>
</dbReference>
<evidence type="ECO:0000313" key="2">
    <source>
        <dbReference type="Proteomes" id="UP000009168"/>
    </source>
</evidence>
<evidence type="ECO:0000313" key="1">
    <source>
        <dbReference type="EMBL" id="EWS76319.1"/>
    </source>
</evidence>
<sequence length="227" mass="27407">MNALNRQINRQRTFQVLKKKKLNNQHQVQIQNKFSNIKNQKVRKRIRAFEITQSEKKRKVFQKPVKILIKSNVSSVASPNNQSPQRIFSPTKKKILITRIRLANQIKMVYQIRAILFLPSQIIINYNNKNKIFKIKIIKKVDYKKKFEKKSDWLFNYLNNQKNIITIEEKINRCFKQSNPRLFFDFDLQGYDLQKYIKNIRVTLYETSYVTDDNQNKKYTQDILKMI</sequence>
<dbReference type="GeneID" id="24436784"/>
<dbReference type="KEGG" id="tet:TTHERM_000009876"/>
<dbReference type="EMBL" id="GG662845">
    <property type="protein sequence ID" value="EWS76319.1"/>
    <property type="molecule type" value="Genomic_DNA"/>
</dbReference>